<feature type="non-terminal residue" evidence="1">
    <location>
        <position position="142"/>
    </location>
</feature>
<evidence type="ECO:0000313" key="1">
    <source>
        <dbReference type="EMBL" id="KAI3942176.1"/>
    </source>
</evidence>
<reference evidence="1" key="1">
    <citation type="submission" date="2022-04" db="EMBL/GenBank/DDBJ databases">
        <title>A functionally conserved STORR gene fusion in Papaver species that diverged 16.8 million years ago.</title>
        <authorList>
            <person name="Catania T."/>
        </authorList>
    </citation>
    <scope>NUCLEOTIDE SEQUENCE</scope>
    <source>
        <strain evidence="1">S-188037</strain>
    </source>
</reference>
<name>A0AAD4XRZ9_9MAGN</name>
<dbReference type="Proteomes" id="UP001202328">
    <property type="component" value="Unassembled WGS sequence"/>
</dbReference>
<dbReference type="AlphaFoldDB" id="A0AAD4XRZ9"/>
<keyword evidence="2" id="KW-1185">Reference proteome</keyword>
<evidence type="ECO:0000313" key="2">
    <source>
        <dbReference type="Proteomes" id="UP001202328"/>
    </source>
</evidence>
<organism evidence="1 2">
    <name type="scientific">Papaver atlanticum</name>
    <dbReference type="NCBI Taxonomy" id="357466"/>
    <lineage>
        <taxon>Eukaryota</taxon>
        <taxon>Viridiplantae</taxon>
        <taxon>Streptophyta</taxon>
        <taxon>Embryophyta</taxon>
        <taxon>Tracheophyta</taxon>
        <taxon>Spermatophyta</taxon>
        <taxon>Magnoliopsida</taxon>
        <taxon>Ranunculales</taxon>
        <taxon>Papaveraceae</taxon>
        <taxon>Papaveroideae</taxon>
        <taxon>Papaver</taxon>
    </lineage>
</organism>
<gene>
    <name evidence="1" type="ORF">MKW98_003775</name>
</gene>
<protein>
    <submittedName>
        <fullName evidence="1">Uncharacterized protein</fullName>
    </submittedName>
</protein>
<accession>A0AAD4XRZ9</accession>
<sequence>RDPSLRQGFESYMGGNLTRVHDSEGVVTDPTLLKNAKAVISLFESPPALRSNSTTLADYVKALVKVHRLKEGELLNALQRGLSNAGVLGTASAPIHMVTVEQGDFKTKLWHIFLKYILPMLILRAFMGKGGLLNAMGLSEET</sequence>
<dbReference type="EMBL" id="JAJJMB010004716">
    <property type="protein sequence ID" value="KAI3942176.1"/>
    <property type="molecule type" value="Genomic_DNA"/>
</dbReference>
<proteinExistence type="predicted"/>
<comment type="caution">
    <text evidence="1">The sequence shown here is derived from an EMBL/GenBank/DDBJ whole genome shotgun (WGS) entry which is preliminary data.</text>
</comment>